<dbReference type="FunFam" id="1.10.510.10:FF:000248">
    <property type="entry name" value="S-receptor-like kinase 5"/>
    <property type="match status" value="1"/>
</dbReference>
<dbReference type="SUPFAM" id="SSF51110">
    <property type="entry name" value="alpha-D-mannose-specific plant lectins"/>
    <property type="match status" value="1"/>
</dbReference>
<keyword evidence="16" id="KW-0325">Glycoprotein</keyword>
<evidence type="ECO:0000256" key="7">
    <source>
        <dbReference type="ARBA" id="ARBA00022729"/>
    </source>
</evidence>
<dbReference type="STRING" id="1590841.A0A2R6QBW7"/>
<dbReference type="SMART" id="SM00108">
    <property type="entry name" value="B_lectin"/>
    <property type="match status" value="1"/>
</dbReference>
<comment type="similarity">
    <text evidence="19">Belongs to the protein kinase superfamily. Ser/Thr protein kinase family.</text>
</comment>
<accession>A0A2R6QBW7</accession>
<dbReference type="Pfam" id="PF01453">
    <property type="entry name" value="B_lectin"/>
    <property type="match status" value="1"/>
</dbReference>
<feature type="domain" description="Apple" evidence="25">
    <location>
        <begin position="351"/>
        <end position="443"/>
    </location>
</feature>
<keyword evidence="5 19" id="KW-0808">Transferase</keyword>
<sequence length="835" mass="93689">MGKVENLCWAFLFLLITTLLIDNSFQLINAQSPEYYPVANLSTSWTNNDSVGTSYDSYPSHNLQRILVRSNFVCGFWCDNSRGACLFAILISADTYIADHRLVWSANRDSPVGQNATLRFTQNGDLILENGDGSFVWSTNTGGKSVSGLNFTEEGNLVLYDKNNEFVWQSFDQHTDSLLPGQKLGLGSKLTASASESNWSRGSFSLAVQYADGLVAYIESDPPQYYFKQYLENYLNATTTPYIQFENGSLNSFSIPPASAAQLQFMKLESDGHLKVYEWKESDYNWMVVADLLTSYIGDCGYPLACGKYGICSDGQCFCPKEANRTATSFFRQTNDRKPNQGCTPVIAISCDHSQYHSLMELHNTSYFNYGQLTYDENSNLDDLTDLEDCKKACLNNCSCRAGQFMHSWNNLKGRGCLLVSEVFSLVNTEGDLMNVSVFLKVQNPAAATTLASLPKKSRRVTIILGSSLGAFFGVFLMAAIYFFIYGREKEAKELYEIYLNQVPVMASRFSYEDLTTMTNDFSTKLGEGGFGSVFEGTLRNGTQIAVKRLHGLGQVEKSCLSEVETIGGIHHVNLVRLIGFCMERTFRLLVYEYMSNGSLDKWIFNKNKRVTLGWQSRKKIILDIAKGLAYLHEECSHKIFHLDIKPQNILLDDNLNARISDFGLSKLIDKDQSQVITALRGTPGYLAPEWLTLNITEKVDVYSFGVVVLEILCGRKNLDRSQPEEEMHLLSLLKRKAEEGQLEDIIDEDNDEMRLQEAEVIKMMRVAMWCLQSDFPRRPSMSVVVKVLEGLVDVETDLDYSFTTPRRIADAAHKKDGALGVATQLLPSALSGPR</sequence>
<keyword evidence="11 19" id="KW-0067">ATP-binding</keyword>
<keyword evidence="3" id="KW-0245">EGF-like domain</keyword>
<evidence type="ECO:0000256" key="21">
    <source>
        <dbReference type="SAM" id="Phobius"/>
    </source>
</evidence>
<dbReference type="GO" id="GO:0106310">
    <property type="term" value="F:protein serine kinase activity"/>
    <property type="evidence" value="ECO:0007669"/>
    <property type="project" value="RHEA"/>
</dbReference>
<evidence type="ECO:0000256" key="16">
    <source>
        <dbReference type="ARBA" id="ARBA00023180"/>
    </source>
</evidence>
<dbReference type="EC" id="2.7.11.1" evidence="19"/>
<keyword evidence="7 22" id="KW-0732">Signal</keyword>
<evidence type="ECO:0000256" key="15">
    <source>
        <dbReference type="ARBA" id="ARBA00023170"/>
    </source>
</evidence>
<evidence type="ECO:0000259" key="24">
    <source>
        <dbReference type="PROSITE" id="PS50927"/>
    </source>
</evidence>
<evidence type="ECO:0000256" key="11">
    <source>
        <dbReference type="ARBA" id="ARBA00022840"/>
    </source>
</evidence>
<dbReference type="InterPro" id="IPR017441">
    <property type="entry name" value="Protein_kinase_ATP_BS"/>
</dbReference>
<dbReference type="Gramene" id="PSS05620">
    <property type="protein sequence ID" value="PSS05620"/>
    <property type="gene ID" value="CEY00_Acc18889"/>
</dbReference>
<evidence type="ECO:0000259" key="25">
    <source>
        <dbReference type="PROSITE" id="PS50948"/>
    </source>
</evidence>
<dbReference type="InterPro" id="IPR008271">
    <property type="entry name" value="Ser/Thr_kinase_AS"/>
</dbReference>
<dbReference type="OMA" id="ERLSECT"/>
<evidence type="ECO:0000256" key="17">
    <source>
        <dbReference type="ARBA" id="ARBA00047899"/>
    </source>
</evidence>
<keyword evidence="12 21" id="KW-1133">Transmembrane helix</keyword>
<evidence type="ECO:0000256" key="5">
    <source>
        <dbReference type="ARBA" id="ARBA00022679"/>
    </source>
</evidence>
<keyword evidence="4" id="KW-0597">Phosphoprotein</keyword>
<feature type="domain" description="Protein kinase" evidence="23">
    <location>
        <begin position="520"/>
        <end position="793"/>
    </location>
</feature>
<dbReference type="InterPro" id="IPR003609">
    <property type="entry name" value="Pan_app"/>
</dbReference>
<dbReference type="CDD" id="cd00028">
    <property type="entry name" value="B_lectin"/>
    <property type="match status" value="1"/>
</dbReference>
<evidence type="ECO:0000256" key="18">
    <source>
        <dbReference type="ARBA" id="ARBA00048679"/>
    </source>
</evidence>
<feature type="signal peptide" evidence="22">
    <location>
        <begin position="1"/>
        <end position="30"/>
    </location>
</feature>
<dbReference type="PANTHER" id="PTHR47976">
    <property type="entry name" value="G-TYPE LECTIN S-RECEPTOR-LIKE SERINE/THREONINE-PROTEIN KINASE SD2-5"/>
    <property type="match status" value="1"/>
</dbReference>
<dbReference type="GO" id="GO:0030246">
    <property type="term" value="F:carbohydrate binding"/>
    <property type="evidence" value="ECO:0007669"/>
    <property type="project" value="UniProtKB-KW"/>
</dbReference>
<evidence type="ECO:0000256" key="8">
    <source>
        <dbReference type="ARBA" id="ARBA00022734"/>
    </source>
</evidence>
<evidence type="ECO:0000256" key="22">
    <source>
        <dbReference type="SAM" id="SignalP"/>
    </source>
</evidence>
<dbReference type="Gene3D" id="2.90.10.10">
    <property type="entry name" value="Bulb-type lectin domain"/>
    <property type="match status" value="1"/>
</dbReference>
<keyword evidence="6 21" id="KW-0812">Transmembrane</keyword>
<dbReference type="InterPro" id="IPR036426">
    <property type="entry name" value="Bulb-type_lectin_dom_sf"/>
</dbReference>
<reference evidence="26 27" key="1">
    <citation type="submission" date="2017-07" db="EMBL/GenBank/DDBJ databases">
        <title>An improved, manually edited Actinidia chinensis var. chinensis (kiwifruit) genome highlights the challenges associated with draft genomes and gene prediction in plants.</title>
        <authorList>
            <person name="Pilkington S."/>
            <person name="Crowhurst R."/>
            <person name="Hilario E."/>
            <person name="Nardozza S."/>
            <person name="Fraser L."/>
            <person name="Peng Y."/>
            <person name="Gunaseelan K."/>
            <person name="Simpson R."/>
            <person name="Tahir J."/>
            <person name="Deroles S."/>
            <person name="Templeton K."/>
            <person name="Luo Z."/>
            <person name="Davy M."/>
            <person name="Cheng C."/>
            <person name="Mcneilage M."/>
            <person name="Scaglione D."/>
            <person name="Liu Y."/>
            <person name="Zhang Q."/>
            <person name="Datson P."/>
            <person name="De Silva N."/>
            <person name="Gardiner S."/>
            <person name="Bassett H."/>
            <person name="Chagne D."/>
            <person name="Mccallum J."/>
            <person name="Dzierzon H."/>
            <person name="Deng C."/>
            <person name="Wang Y.-Y."/>
            <person name="Barron N."/>
            <person name="Manako K."/>
            <person name="Bowen J."/>
            <person name="Foster T."/>
            <person name="Erridge Z."/>
            <person name="Tiffin H."/>
            <person name="Waite C."/>
            <person name="Davies K."/>
            <person name="Grierson E."/>
            <person name="Laing W."/>
            <person name="Kirk R."/>
            <person name="Chen X."/>
            <person name="Wood M."/>
            <person name="Montefiori M."/>
            <person name="Brummell D."/>
            <person name="Schwinn K."/>
            <person name="Catanach A."/>
            <person name="Fullerton C."/>
            <person name="Li D."/>
            <person name="Meiyalaghan S."/>
            <person name="Nieuwenhuizen N."/>
            <person name="Read N."/>
            <person name="Prakash R."/>
            <person name="Hunter D."/>
            <person name="Zhang H."/>
            <person name="Mckenzie M."/>
            <person name="Knabel M."/>
            <person name="Harris A."/>
            <person name="Allan A."/>
            <person name="Chen A."/>
            <person name="Janssen B."/>
            <person name="Plunkett B."/>
            <person name="Dwamena C."/>
            <person name="Voogd C."/>
            <person name="Leif D."/>
            <person name="Lafferty D."/>
            <person name="Souleyre E."/>
            <person name="Varkonyi-Gasic E."/>
            <person name="Gambi F."/>
            <person name="Hanley J."/>
            <person name="Yao J.-L."/>
            <person name="Cheung J."/>
            <person name="David K."/>
            <person name="Warren B."/>
            <person name="Marsh K."/>
            <person name="Snowden K."/>
            <person name="Lin-Wang K."/>
            <person name="Brian L."/>
            <person name="Martinez-Sanchez M."/>
            <person name="Wang M."/>
            <person name="Ileperuma N."/>
            <person name="Macnee N."/>
            <person name="Campin R."/>
            <person name="Mcatee P."/>
            <person name="Drummond R."/>
            <person name="Espley R."/>
            <person name="Ireland H."/>
            <person name="Wu R."/>
            <person name="Atkinson R."/>
            <person name="Karunairetnam S."/>
            <person name="Bulley S."/>
            <person name="Chunkath S."/>
            <person name="Hanley Z."/>
            <person name="Storey R."/>
            <person name="Thrimawithana A."/>
            <person name="Thomson S."/>
            <person name="David C."/>
            <person name="Testolin R."/>
        </authorList>
    </citation>
    <scope>NUCLEOTIDE SEQUENCE [LARGE SCALE GENOMIC DNA]</scope>
    <source>
        <strain evidence="27">cv. Red5</strain>
        <tissue evidence="26">Young leaf</tissue>
    </source>
</reference>
<evidence type="ECO:0000256" key="3">
    <source>
        <dbReference type="ARBA" id="ARBA00022536"/>
    </source>
</evidence>
<dbReference type="GO" id="GO:0016020">
    <property type="term" value="C:membrane"/>
    <property type="evidence" value="ECO:0007669"/>
    <property type="project" value="UniProtKB-SubCell"/>
</dbReference>
<keyword evidence="2 19" id="KW-0723">Serine/threonine-protein kinase</keyword>
<dbReference type="PROSITE" id="PS00107">
    <property type="entry name" value="PROTEIN_KINASE_ATP"/>
    <property type="match status" value="1"/>
</dbReference>
<dbReference type="InterPro" id="IPR024171">
    <property type="entry name" value="SRK-like_kinase"/>
</dbReference>
<dbReference type="InterPro" id="IPR000719">
    <property type="entry name" value="Prot_kinase_dom"/>
</dbReference>
<evidence type="ECO:0000256" key="19">
    <source>
        <dbReference type="PIRNR" id="PIRNR000641"/>
    </source>
</evidence>
<dbReference type="PIRSF" id="PIRSF000641">
    <property type="entry name" value="SRK"/>
    <property type="match status" value="1"/>
</dbReference>
<dbReference type="PROSITE" id="PS50948">
    <property type="entry name" value="PAN"/>
    <property type="match status" value="1"/>
</dbReference>
<dbReference type="SUPFAM" id="SSF56112">
    <property type="entry name" value="Protein kinase-like (PK-like)"/>
    <property type="match status" value="1"/>
</dbReference>
<dbReference type="PROSITE" id="PS50011">
    <property type="entry name" value="PROTEIN_KINASE_DOM"/>
    <property type="match status" value="1"/>
</dbReference>
<keyword evidence="13 21" id="KW-0472">Membrane</keyword>
<evidence type="ECO:0000256" key="4">
    <source>
        <dbReference type="ARBA" id="ARBA00022553"/>
    </source>
</evidence>
<evidence type="ECO:0000256" key="6">
    <source>
        <dbReference type="ARBA" id="ARBA00022692"/>
    </source>
</evidence>
<name>A0A2R6QBW7_ACTCC</name>
<dbReference type="SMART" id="SM00473">
    <property type="entry name" value="PAN_AP"/>
    <property type="match status" value="1"/>
</dbReference>
<dbReference type="InParanoid" id="A0A2R6QBW7"/>
<gene>
    <name evidence="26" type="ORF">CEY00_Acc18889</name>
</gene>
<dbReference type="FunFam" id="3.30.200.20:FF:000178">
    <property type="entry name" value="serine/threonine-protein kinase PBS1-like"/>
    <property type="match status" value="1"/>
</dbReference>
<keyword evidence="27" id="KW-1185">Reference proteome</keyword>
<keyword evidence="9 19" id="KW-0547">Nucleotide-binding</keyword>
<dbReference type="PROSITE" id="PS50927">
    <property type="entry name" value="BULB_LECTIN"/>
    <property type="match status" value="1"/>
</dbReference>
<dbReference type="GO" id="GO:0005524">
    <property type="term" value="F:ATP binding"/>
    <property type="evidence" value="ECO:0007669"/>
    <property type="project" value="UniProtKB-UniRule"/>
</dbReference>
<dbReference type="Gene3D" id="3.30.200.20">
    <property type="entry name" value="Phosphorylase Kinase, domain 1"/>
    <property type="match status" value="1"/>
</dbReference>
<dbReference type="InterPro" id="IPR011009">
    <property type="entry name" value="Kinase-like_dom_sf"/>
</dbReference>
<evidence type="ECO:0000256" key="12">
    <source>
        <dbReference type="ARBA" id="ARBA00022989"/>
    </source>
</evidence>
<keyword evidence="15 26" id="KW-0675">Receptor</keyword>
<evidence type="ECO:0000256" key="10">
    <source>
        <dbReference type="ARBA" id="ARBA00022777"/>
    </source>
</evidence>
<dbReference type="EMBL" id="NKQK01000017">
    <property type="protein sequence ID" value="PSS05620.1"/>
    <property type="molecule type" value="Genomic_DNA"/>
</dbReference>
<dbReference type="SMART" id="SM00220">
    <property type="entry name" value="S_TKc"/>
    <property type="match status" value="1"/>
</dbReference>
<protein>
    <recommendedName>
        <fullName evidence="19">Receptor-like serine/threonine-protein kinase</fullName>
        <ecNumber evidence="19">2.7.11.1</ecNumber>
    </recommendedName>
</protein>
<reference evidence="27" key="2">
    <citation type="journal article" date="2018" name="BMC Genomics">
        <title>A manually annotated Actinidia chinensis var. chinensis (kiwifruit) genome highlights the challenges associated with draft genomes and gene prediction in plants.</title>
        <authorList>
            <person name="Pilkington S.M."/>
            <person name="Crowhurst R."/>
            <person name="Hilario E."/>
            <person name="Nardozza S."/>
            <person name="Fraser L."/>
            <person name="Peng Y."/>
            <person name="Gunaseelan K."/>
            <person name="Simpson R."/>
            <person name="Tahir J."/>
            <person name="Deroles S.C."/>
            <person name="Templeton K."/>
            <person name="Luo Z."/>
            <person name="Davy M."/>
            <person name="Cheng C."/>
            <person name="McNeilage M."/>
            <person name="Scaglione D."/>
            <person name="Liu Y."/>
            <person name="Zhang Q."/>
            <person name="Datson P."/>
            <person name="De Silva N."/>
            <person name="Gardiner S.E."/>
            <person name="Bassett H."/>
            <person name="Chagne D."/>
            <person name="McCallum J."/>
            <person name="Dzierzon H."/>
            <person name="Deng C."/>
            <person name="Wang Y.Y."/>
            <person name="Barron L."/>
            <person name="Manako K."/>
            <person name="Bowen J."/>
            <person name="Foster T.M."/>
            <person name="Erridge Z.A."/>
            <person name="Tiffin H."/>
            <person name="Waite C.N."/>
            <person name="Davies K.M."/>
            <person name="Grierson E.P."/>
            <person name="Laing W.A."/>
            <person name="Kirk R."/>
            <person name="Chen X."/>
            <person name="Wood M."/>
            <person name="Montefiori M."/>
            <person name="Brummell D.A."/>
            <person name="Schwinn K.E."/>
            <person name="Catanach A."/>
            <person name="Fullerton C."/>
            <person name="Li D."/>
            <person name="Meiyalaghan S."/>
            <person name="Nieuwenhuizen N."/>
            <person name="Read N."/>
            <person name="Prakash R."/>
            <person name="Hunter D."/>
            <person name="Zhang H."/>
            <person name="McKenzie M."/>
            <person name="Knabel M."/>
            <person name="Harris A."/>
            <person name="Allan A.C."/>
            <person name="Gleave A."/>
            <person name="Chen A."/>
            <person name="Janssen B.J."/>
            <person name="Plunkett B."/>
            <person name="Ampomah-Dwamena C."/>
            <person name="Voogd C."/>
            <person name="Leif D."/>
            <person name="Lafferty D."/>
            <person name="Souleyre E.J.F."/>
            <person name="Varkonyi-Gasic E."/>
            <person name="Gambi F."/>
            <person name="Hanley J."/>
            <person name="Yao J.L."/>
            <person name="Cheung J."/>
            <person name="David K.M."/>
            <person name="Warren B."/>
            <person name="Marsh K."/>
            <person name="Snowden K.C."/>
            <person name="Lin-Wang K."/>
            <person name="Brian L."/>
            <person name="Martinez-Sanchez M."/>
            <person name="Wang M."/>
            <person name="Ileperuma N."/>
            <person name="Macnee N."/>
            <person name="Campin R."/>
            <person name="McAtee P."/>
            <person name="Drummond R.S.M."/>
            <person name="Espley R.V."/>
            <person name="Ireland H.S."/>
            <person name="Wu R."/>
            <person name="Atkinson R.G."/>
            <person name="Karunairetnam S."/>
            <person name="Bulley S."/>
            <person name="Chunkath S."/>
            <person name="Hanley Z."/>
            <person name="Storey R."/>
            <person name="Thrimawithana A.H."/>
            <person name="Thomson S."/>
            <person name="David C."/>
            <person name="Testolin R."/>
            <person name="Huang H."/>
            <person name="Hellens R.P."/>
            <person name="Schaffer R.J."/>
        </authorList>
    </citation>
    <scope>NUCLEOTIDE SEQUENCE [LARGE SCALE GENOMIC DNA]</scope>
    <source>
        <strain evidence="27">cv. Red5</strain>
    </source>
</reference>
<keyword evidence="8 26" id="KW-0430">Lectin</keyword>
<dbReference type="CDD" id="cd14066">
    <property type="entry name" value="STKc_IRAK"/>
    <property type="match status" value="1"/>
</dbReference>
<organism evidence="26 27">
    <name type="scientific">Actinidia chinensis var. chinensis</name>
    <name type="common">Chinese soft-hair kiwi</name>
    <dbReference type="NCBI Taxonomy" id="1590841"/>
    <lineage>
        <taxon>Eukaryota</taxon>
        <taxon>Viridiplantae</taxon>
        <taxon>Streptophyta</taxon>
        <taxon>Embryophyta</taxon>
        <taxon>Tracheophyta</taxon>
        <taxon>Spermatophyta</taxon>
        <taxon>Magnoliopsida</taxon>
        <taxon>eudicotyledons</taxon>
        <taxon>Gunneridae</taxon>
        <taxon>Pentapetalae</taxon>
        <taxon>asterids</taxon>
        <taxon>Ericales</taxon>
        <taxon>Actinidiaceae</taxon>
        <taxon>Actinidia</taxon>
    </lineage>
</organism>
<proteinExistence type="inferred from homology"/>
<dbReference type="AlphaFoldDB" id="A0A2R6QBW7"/>
<dbReference type="Pfam" id="PF00069">
    <property type="entry name" value="Pkinase"/>
    <property type="match status" value="1"/>
</dbReference>
<dbReference type="Proteomes" id="UP000241394">
    <property type="component" value="Chromosome LG17"/>
</dbReference>
<feature type="transmembrane region" description="Helical" evidence="21">
    <location>
        <begin position="463"/>
        <end position="485"/>
    </location>
</feature>
<dbReference type="OrthoDB" id="4062651at2759"/>
<feature type="domain" description="Bulb-type lectin" evidence="24">
    <location>
        <begin position="36"/>
        <end position="172"/>
    </location>
</feature>
<evidence type="ECO:0000259" key="23">
    <source>
        <dbReference type="PROSITE" id="PS50011"/>
    </source>
</evidence>
<dbReference type="PROSITE" id="PS00108">
    <property type="entry name" value="PROTEIN_KINASE_ST"/>
    <property type="match status" value="1"/>
</dbReference>
<comment type="catalytic activity">
    <reaction evidence="18 19">
        <text>L-seryl-[protein] + ATP = O-phospho-L-seryl-[protein] + ADP + H(+)</text>
        <dbReference type="Rhea" id="RHEA:17989"/>
        <dbReference type="Rhea" id="RHEA-COMP:9863"/>
        <dbReference type="Rhea" id="RHEA-COMP:11604"/>
        <dbReference type="ChEBI" id="CHEBI:15378"/>
        <dbReference type="ChEBI" id="CHEBI:29999"/>
        <dbReference type="ChEBI" id="CHEBI:30616"/>
        <dbReference type="ChEBI" id="CHEBI:83421"/>
        <dbReference type="ChEBI" id="CHEBI:456216"/>
        <dbReference type="EC" id="2.7.11.1"/>
    </reaction>
</comment>
<feature type="binding site" evidence="20">
    <location>
        <position position="548"/>
    </location>
    <ligand>
        <name>ATP</name>
        <dbReference type="ChEBI" id="CHEBI:30616"/>
    </ligand>
</feature>
<keyword evidence="14" id="KW-1015">Disulfide bond</keyword>
<evidence type="ECO:0000256" key="14">
    <source>
        <dbReference type="ARBA" id="ARBA00023157"/>
    </source>
</evidence>
<dbReference type="Gene3D" id="1.10.510.10">
    <property type="entry name" value="Transferase(Phosphotransferase) domain 1"/>
    <property type="match status" value="1"/>
</dbReference>
<keyword evidence="10 19" id="KW-0418">Kinase</keyword>
<dbReference type="Pfam" id="PF08276">
    <property type="entry name" value="PAN_2"/>
    <property type="match status" value="1"/>
</dbReference>
<evidence type="ECO:0000256" key="9">
    <source>
        <dbReference type="ARBA" id="ARBA00022741"/>
    </source>
</evidence>
<comment type="catalytic activity">
    <reaction evidence="17 19">
        <text>L-threonyl-[protein] + ATP = O-phospho-L-threonyl-[protein] + ADP + H(+)</text>
        <dbReference type="Rhea" id="RHEA:46608"/>
        <dbReference type="Rhea" id="RHEA-COMP:11060"/>
        <dbReference type="Rhea" id="RHEA-COMP:11605"/>
        <dbReference type="ChEBI" id="CHEBI:15378"/>
        <dbReference type="ChEBI" id="CHEBI:30013"/>
        <dbReference type="ChEBI" id="CHEBI:30616"/>
        <dbReference type="ChEBI" id="CHEBI:61977"/>
        <dbReference type="ChEBI" id="CHEBI:456216"/>
        <dbReference type="EC" id="2.7.11.1"/>
    </reaction>
</comment>
<evidence type="ECO:0000313" key="27">
    <source>
        <dbReference type="Proteomes" id="UP000241394"/>
    </source>
</evidence>
<dbReference type="InterPro" id="IPR001480">
    <property type="entry name" value="Bulb-type_lectin_dom"/>
</dbReference>
<evidence type="ECO:0000256" key="1">
    <source>
        <dbReference type="ARBA" id="ARBA00004479"/>
    </source>
</evidence>
<evidence type="ECO:0000256" key="13">
    <source>
        <dbReference type="ARBA" id="ARBA00023136"/>
    </source>
</evidence>
<evidence type="ECO:0000256" key="2">
    <source>
        <dbReference type="ARBA" id="ARBA00022527"/>
    </source>
</evidence>
<feature type="chain" id="PRO_5015362152" description="Receptor-like serine/threonine-protein kinase" evidence="22">
    <location>
        <begin position="31"/>
        <end position="835"/>
    </location>
</feature>
<comment type="caution">
    <text evidence="26">The sequence shown here is derived from an EMBL/GenBank/DDBJ whole genome shotgun (WGS) entry which is preliminary data.</text>
</comment>
<dbReference type="PANTHER" id="PTHR47976:SF30">
    <property type="entry name" value="RECEPTOR-LIKE SERINE_THREONINE-PROTEIN KINASE"/>
    <property type="match status" value="1"/>
</dbReference>
<dbReference type="GO" id="GO:0004674">
    <property type="term" value="F:protein serine/threonine kinase activity"/>
    <property type="evidence" value="ECO:0007669"/>
    <property type="project" value="UniProtKB-KW"/>
</dbReference>
<evidence type="ECO:0000313" key="26">
    <source>
        <dbReference type="EMBL" id="PSS05620.1"/>
    </source>
</evidence>
<dbReference type="InterPro" id="IPR051343">
    <property type="entry name" value="G-type_lectin_kinases/EP1-like"/>
</dbReference>
<evidence type="ECO:0000256" key="20">
    <source>
        <dbReference type="PROSITE-ProRule" id="PRU10141"/>
    </source>
</evidence>
<comment type="subcellular location">
    <subcellularLocation>
        <location evidence="1">Membrane</location>
        <topology evidence="1">Single-pass type I membrane protein</topology>
    </subcellularLocation>
</comment>